<accession>A0AAE1V1L3</accession>
<comment type="caution">
    <text evidence="3">The sequence shown here is derived from an EMBL/GenBank/DDBJ whole genome shotgun (WGS) entry which is preliminary data.</text>
</comment>
<keyword evidence="1" id="KW-0407">Ion channel</keyword>
<dbReference type="SUPFAM" id="SSF81324">
    <property type="entry name" value="Voltage-gated potassium channels"/>
    <property type="match status" value="1"/>
</dbReference>
<protein>
    <recommendedName>
        <fullName evidence="5">Cyclic nucleotide-gated ion channel 1-like</fullName>
    </recommendedName>
</protein>
<reference evidence="3" key="1">
    <citation type="submission" date="2023-12" db="EMBL/GenBank/DDBJ databases">
        <title>Genome assembly of Anisodus tanguticus.</title>
        <authorList>
            <person name="Wang Y.-J."/>
        </authorList>
    </citation>
    <scope>NUCLEOTIDE SEQUENCE</scope>
    <source>
        <strain evidence="3">KB-2021</strain>
        <tissue evidence="3">Leaf</tissue>
    </source>
</reference>
<keyword evidence="1" id="KW-0813">Transport</keyword>
<evidence type="ECO:0000256" key="2">
    <source>
        <dbReference type="SAM" id="Phobius"/>
    </source>
</evidence>
<organism evidence="3 4">
    <name type="scientific">Anisodus tanguticus</name>
    <dbReference type="NCBI Taxonomy" id="243964"/>
    <lineage>
        <taxon>Eukaryota</taxon>
        <taxon>Viridiplantae</taxon>
        <taxon>Streptophyta</taxon>
        <taxon>Embryophyta</taxon>
        <taxon>Tracheophyta</taxon>
        <taxon>Spermatophyta</taxon>
        <taxon>Magnoliopsida</taxon>
        <taxon>eudicotyledons</taxon>
        <taxon>Gunneridae</taxon>
        <taxon>Pentapetalae</taxon>
        <taxon>asterids</taxon>
        <taxon>lamiids</taxon>
        <taxon>Solanales</taxon>
        <taxon>Solanaceae</taxon>
        <taxon>Solanoideae</taxon>
        <taxon>Hyoscyameae</taxon>
        <taxon>Anisodus</taxon>
    </lineage>
</organism>
<dbReference type="PANTHER" id="PTHR45651:SF76">
    <property type="entry name" value="CYCLIC NUCLEOTIDE-GATED ION CHANNEL 1-LIKE"/>
    <property type="match status" value="1"/>
</dbReference>
<dbReference type="GO" id="GO:0016020">
    <property type="term" value="C:membrane"/>
    <property type="evidence" value="ECO:0007669"/>
    <property type="project" value="UniProtKB-SubCell"/>
</dbReference>
<name>A0AAE1V1L3_9SOLA</name>
<evidence type="ECO:0000313" key="4">
    <source>
        <dbReference type="Proteomes" id="UP001291623"/>
    </source>
</evidence>
<feature type="transmembrane region" description="Helical" evidence="2">
    <location>
        <begin position="120"/>
        <end position="139"/>
    </location>
</feature>
<keyword evidence="2" id="KW-0812">Transmembrane</keyword>
<keyword evidence="2" id="KW-0472">Membrane</keyword>
<keyword evidence="2" id="KW-1133">Transmembrane helix</keyword>
<keyword evidence="1" id="KW-0406">Ion transport</keyword>
<feature type="transmembrane region" description="Helical" evidence="2">
    <location>
        <begin position="34"/>
        <end position="55"/>
    </location>
</feature>
<sequence length="145" mass="16825">MHPLTDKPTKDQSISSKKKVLDPQGRFLQQWNKVFVLVCVIAVSLDPLFFYIPVIDNEEKCLDLDKMLKITACVLRSITDLFYIFHIILQFRIGFIAPSCRVFGRGEFIEDSSTIAKRYLLSYFIIVILIITPNAKPLLWRLKKC</sequence>
<dbReference type="Proteomes" id="UP001291623">
    <property type="component" value="Unassembled WGS sequence"/>
</dbReference>
<proteinExistence type="predicted"/>
<gene>
    <name evidence="3" type="ORF">RND71_028446</name>
</gene>
<dbReference type="EMBL" id="JAVYJV010000015">
    <property type="protein sequence ID" value="KAK4352928.1"/>
    <property type="molecule type" value="Genomic_DNA"/>
</dbReference>
<evidence type="ECO:0000313" key="3">
    <source>
        <dbReference type="EMBL" id="KAK4352928.1"/>
    </source>
</evidence>
<dbReference type="AlphaFoldDB" id="A0AAE1V1L3"/>
<keyword evidence="4" id="KW-1185">Reference proteome</keyword>
<feature type="transmembrane region" description="Helical" evidence="2">
    <location>
        <begin position="67"/>
        <end position="89"/>
    </location>
</feature>
<evidence type="ECO:0000256" key="1">
    <source>
        <dbReference type="ARBA" id="ARBA00023303"/>
    </source>
</evidence>
<dbReference type="PANTHER" id="PTHR45651">
    <property type="entry name" value="CYCLIC NUCLEOTIDE-GATED ION CHANNEL 15-RELATED-RELATED"/>
    <property type="match status" value="1"/>
</dbReference>
<evidence type="ECO:0008006" key="5">
    <source>
        <dbReference type="Google" id="ProtNLM"/>
    </source>
</evidence>
<dbReference type="GO" id="GO:0034220">
    <property type="term" value="P:monoatomic ion transmembrane transport"/>
    <property type="evidence" value="ECO:0007669"/>
    <property type="project" value="UniProtKB-KW"/>
</dbReference>